<protein>
    <submittedName>
        <fullName evidence="8">Pentatricopeptide repeat protein</fullName>
    </submittedName>
</protein>
<evidence type="ECO:0000256" key="6">
    <source>
        <dbReference type="SAM" id="MobiDB-lite"/>
    </source>
</evidence>
<accession>A0A2U3E7V7</accession>
<evidence type="ECO:0000256" key="4">
    <source>
        <dbReference type="ARBA" id="ARBA00044511"/>
    </source>
</evidence>
<gene>
    <name evidence="8" type="ORF">PCL_13007</name>
</gene>
<feature type="region of interest" description="Disordered" evidence="6">
    <location>
        <begin position="53"/>
        <end position="88"/>
    </location>
</feature>
<feature type="compositionally biased region" description="Polar residues" evidence="6">
    <location>
        <begin position="53"/>
        <end position="63"/>
    </location>
</feature>
<dbReference type="PROSITE" id="PS51375">
    <property type="entry name" value="PPR"/>
    <property type="match status" value="1"/>
</dbReference>
<feature type="repeat" description="PPR" evidence="5">
    <location>
        <begin position="369"/>
        <end position="403"/>
    </location>
</feature>
<feature type="domain" description="Pentatricopeptide repeat-containing protein-mitochondrial" evidence="7">
    <location>
        <begin position="336"/>
        <end position="465"/>
    </location>
</feature>
<evidence type="ECO:0000313" key="9">
    <source>
        <dbReference type="Proteomes" id="UP000245956"/>
    </source>
</evidence>
<dbReference type="InterPro" id="IPR002885">
    <property type="entry name" value="PPR_rpt"/>
</dbReference>
<dbReference type="AlphaFoldDB" id="A0A2U3E7V7"/>
<dbReference type="EMBL" id="LCWV01000009">
    <property type="protein sequence ID" value="PWI70608.1"/>
    <property type="molecule type" value="Genomic_DNA"/>
</dbReference>
<evidence type="ECO:0000256" key="1">
    <source>
        <dbReference type="ARBA" id="ARBA00006192"/>
    </source>
</evidence>
<comment type="similarity">
    <text evidence="1">Belongs to the CCM1 family.</text>
</comment>
<dbReference type="InterPro" id="IPR057027">
    <property type="entry name" value="TPR_mt"/>
</dbReference>
<dbReference type="PANTHER" id="PTHR47936">
    <property type="entry name" value="PPR_LONG DOMAIN-CONTAINING PROTEIN"/>
    <property type="match status" value="1"/>
</dbReference>
<name>A0A2U3E7V7_PURLI</name>
<proteinExistence type="inferred from homology"/>
<dbReference type="Proteomes" id="UP000245956">
    <property type="component" value="Unassembled WGS sequence"/>
</dbReference>
<organism evidence="8 9">
    <name type="scientific">Purpureocillium lilacinum</name>
    <name type="common">Paecilomyces lilacinus</name>
    <dbReference type="NCBI Taxonomy" id="33203"/>
    <lineage>
        <taxon>Eukaryota</taxon>
        <taxon>Fungi</taxon>
        <taxon>Dikarya</taxon>
        <taxon>Ascomycota</taxon>
        <taxon>Pezizomycotina</taxon>
        <taxon>Sordariomycetes</taxon>
        <taxon>Hypocreomycetidae</taxon>
        <taxon>Hypocreales</taxon>
        <taxon>Ophiocordycipitaceae</taxon>
        <taxon>Purpureocillium</taxon>
    </lineage>
</organism>
<dbReference type="Gene3D" id="1.25.40.10">
    <property type="entry name" value="Tetratricopeptide repeat domain"/>
    <property type="match status" value="2"/>
</dbReference>
<dbReference type="PANTHER" id="PTHR47936:SF1">
    <property type="entry name" value="PENTATRICOPEPTIDE REPEAT-CONTAINING PROTEIN GUN1, CHLOROPLASTIC"/>
    <property type="match status" value="1"/>
</dbReference>
<sequence>MRGGQLIYDGLWRCLCPAVDGAALHRAVGSRSFALASSAPRIRSVRCSKLAQSSRRFGTSTQGAGEVPRAPASSSGEPRPRRRAPARAQTWEERLLAPTPPTEDALQHSSVDDIVAALVAMRDPQGWSFHGQSIDRHGRILQLVRHLLGSRGQPASPFVYECVMDAMADPKGSAEGVRKILDDLASQGMKPTAAMCHGALAALANHPDYALRQEVLDIMQEFWFVIDTPAKQSVVLGLLRDEQYELAYARLTELIDAGGRIDPWVHDIFIMVFGKLGFLDEMLQLMHRRMSGDVHGSAATTLLYFALDVCSEAFHYPGTMFAWNAAVRNSLLQPPDGVVENVLATAARHGDASLATETLDLIAQRTRVMAYHYEAVAEAFARAGDMAGAFRILSIMKKNGIRVVRGNTRMVYEALKGRPRLVKDAEGALRGLASDGLVPLAVVSVVMEAMSELDGSESAMGLYHDVAALCGQLPDSSLLQTLMVNSREQDTKRTLARDYMATIAEDDDAMRNARIYEELIPSCAELGELDLAFRFARQAASLPSVSGRGAAVAAARSHLGWLRRLVECAVEREDGRIWEVVDQLSRTGDAETTAKVQRMLQQTRLARRASASPRMS</sequence>
<dbReference type="InterPro" id="IPR011990">
    <property type="entry name" value="TPR-like_helical_dom_sf"/>
</dbReference>
<evidence type="ECO:0000256" key="2">
    <source>
        <dbReference type="ARBA" id="ARBA00022737"/>
    </source>
</evidence>
<comment type="subunit">
    <text evidence="4">Binds to mitochondrial small subunit 15S rRNA.</text>
</comment>
<comment type="caution">
    <text evidence="8">The sequence shown here is derived from an EMBL/GenBank/DDBJ whole genome shotgun (WGS) entry which is preliminary data.</text>
</comment>
<dbReference type="Pfam" id="PF23276">
    <property type="entry name" value="TPR_24"/>
    <property type="match status" value="1"/>
</dbReference>
<evidence type="ECO:0000259" key="7">
    <source>
        <dbReference type="Pfam" id="PF23276"/>
    </source>
</evidence>
<evidence type="ECO:0000313" key="8">
    <source>
        <dbReference type="EMBL" id="PWI70608.1"/>
    </source>
</evidence>
<comment type="function">
    <text evidence="3">Regulates mitochondrial small subunit maturation by controlling 15S rRNA 5'-end processing. Localizes to the 5' precursor of the 15S rRNA in a position that is subsequently occupied by mS47 in the mature yeast mtSSU. Uses structure and sequence-specific RNA recognition, binding to a single-stranded region of the precursor and specifically recognizing bases -6 to -1. The exchange of Ccm1 for mS47 is coupled to the irreversible removal of precursor rRNA that is accompanied by conformational changes of the mitoribosomal proteins uS5m and mS26. These conformational changes signal completion of 5'-end rRNA processing through protection of the mature 5'-end of the 15S rRNA and stabilization of mS47. The removal of the 5' precursor together with the dissociation of Ccm1 may be catalyzed by the 5'-3' exoribonuclease Pet127. Involved in the specific removal of group I introns in mitochondrial encoded transcripts.</text>
</comment>
<keyword evidence="2" id="KW-0677">Repeat</keyword>
<feature type="compositionally biased region" description="Low complexity" evidence="6">
    <location>
        <begin position="68"/>
        <end position="77"/>
    </location>
</feature>
<evidence type="ECO:0000256" key="5">
    <source>
        <dbReference type="PROSITE-ProRule" id="PRU00708"/>
    </source>
</evidence>
<reference evidence="8 9" key="1">
    <citation type="journal article" date="2016" name="Front. Microbiol.">
        <title>Genome and transcriptome sequences reveal the specific parasitism of the nematophagous Purpureocillium lilacinum 36-1.</title>
        <authorList>
            <person name="Xie J."/>
            <person name="Li S."/>
            <person name="Mo C."/>
            <person name="Xiao X."/>
            <person name="Peng D."/>
            <person name="Wang G."/>
            <person name="Xiao Y."/>
        </authorList>
    </citation>
    <scope>NUCLEOTIDE SEQUENCE [LARGE SCALE GENOMIC DNA]</scope>
    <source>
        <strain evidence="8 9">36-1</strain>
    </source>
</reference>
<evidence type="ECO:0000256" key="3">
    <source>
        <dbReference type="ARBA" id="ARBA00044493"/>
    </source>
</evidence>